<dbReference type="InterPro" id="IPR036770">
    <property type="entry name" value="Ankyrin_rpt-contain_sf"/>
</dbReference>
<keyword evidence="6" id="KW-0539">Nucleus</keyword>
<keyword evidence="3" id="KW-0053">Apoptosis</keyword>
<dbReference type="InterPro" id="IPR036028">
    <property type="entry name" value="SH3-like_dom_sf"/>
</dbReference>
<feature type="compositionally biased region" description="Low complexity" evidence="10">
    <location>
        <begin position="283"/>
        <end position="296"/>
    </location>
</feature>
<feature type="domain" description="SH3" evidence="11">
    <location>
        <begin position="580"/>
        <end position="644"/>
    </location>
</feature>
<dbReference type="PROSITE" id="PS50002">
    <property type="entry name" value="SH3"/>
    <property type="match status" value="1"/>
</dbReference>
<feature type="repeat" description="ANK" evidence="7">
    <location>
        <begin position="544"/>
        <end position="576"/>
    </location>
</feature>
<feature type="coiled-coil region" evidence="9">
    <location>
        <begin position="78"/>
        <end position="150"/>
    </location>
</feature>
<dbReference type="GO" id="GO:0005634">
    <property type="term" value="C:nucleus"/>
    <property type="evidence" value="ECO:0007669"/>
    <property type="project" value="UniProtKB-SubCell"/>
</dbReference>
<dbReference type="PROSITE" id="PS50297">
    <property type="entry name" value="ANK_REP_REGION"/>
    <property type="match status" value="1"/>
</dbReference>
<dbReference type="Gene3D" id="1.25.40.20">
    <property type="entry name" value="Ankyrin repeat-containing domain"/>
    <property type="match status" value="1"/>
</dbReference>
<dbReference type="GO" id="GO:0006915">
    <property type="term" value="P:apoptotic process"/>
    <property type="evidence" value="ECO:0007669"/>
    <property type="project" value="UniProtKB-KW"/>
</dbReference>
<keyword evidence="2 8" id="KW-0728">SH3 domain</keyword>
<dbReference type="InterPro" id="IPR001452">
    <property type="entry name" value="SH3_domain"/>
</dbReference>
<evidence type="ECO:0000313" key="13">
    <source>
        <dbReference type="WBParaSite" id="Hba_17922"/>
    </source>
</evidence>
<proteinExistence type="predicted"/>
<organism evidence="12 13">
    <name type="scientific">Heterorhabditis bacteriophora</name>
    <name type="common">Entomopathogenic nematode worm</name>
    <dbReference type="NCBI Taxonomy" id="37862"/>
    <lineage>
        <taxon>Eukaryota</taxon>
        <taxon>Metazoa</taxon>
        <taxon>Ecdysozoa</taxon>
        <taxon>Nematoda</taxon>
        <taxon>Chromadorea</taxon>
        <taxon>Rhabditida</taxon>
        <taxon>Rhabditina</taxon>
        <taxon>Rhabditomorpha</taxon>
        <taxon>Strongyloidea</taxon>
        <taxon>Heterorhabditidae</taxon>
        <taxon>Heterorhabditis</taxon>
    </lineage>
</organism>
<reference evidence="13" key="1">
    <citation type="submission" date="2016-11" db="UniProtKB">
        <authorList>
            <consortium name="WormBaseParasite"/>
        </authorList>
    </citation>
    <scope>IDENTIFICATION</scope>
</reference>
<dbReference type="PANTHER" id="PTHR24131">
    <property type="entry name" value="APOPTOSIS-STIMULATING OF P53 PROTEIN"/>
    <property type="match status" value="1"/>
</dbReference>
<feature type="region of interest" description="Disordered" evidence="10">
    <location>
        <begin position="259"/>
        <end position="337"/>
    </location>
</feature>
<evidence type="ECO:0000256" key="1">
    <source>
        <dbReference type="ARBA" id="ARBA00004123"/>
    </source>
</evidence>
<evidence type="ECO:0000256" key="2">
    <source>
        <dbReference type="ARBA" id="ARBA00022443"/>
    </source>
</evidence>
<dbReference type="InterPro" id="IPR047163">
    <property type="entry name" value="ASPP1/2"/>
</dbReference>
<evidence type="ECO:0000256" key="7">
    <source>
        <dbReference type="PROSITE-ProRule" id="PRU00023"/>
    </source>
</evidence>
<dbReference type="SMART" id="SM00248">
    <property type="entry name" value="ANK"/>
    <property type="match status" value="1"/>
</dbReference>
<evidence type="ECO:0000256" key="3">
    <source>
        <dbReference type="ARBA" id="ARBA00022703"/>
    </source>
</evidence>
<dbReference type="Pfam" id="PF12796">
    <property type="entry name" value="Ank_2"/>
    <property type="match status" value="1"/>
</dbReference>
<dbReference type="PANTHER" id="PTHR24131:SF10">
    <property type="entry name" value="ANKYRIN-REPEAT, SH3-DOMAIN, AND PROLINE-RICH-REGION CONTAINING PROTEIN, ISOFORM B"/>
    <property type="match status" value="1"/>
</dbReference>
<feature type="compositionally biased region" description="Polar residues" evidence="10">
    <location>
        <begin position="214"/>
        <end position="228"/>
    </location>
</feature>
<name>A0A1I7XK66_HETBA</name>
<evidence type="ECO:0000256" key="8">
    <source>
        <dbReference type="PROSITE-ProRule" id="PRU00192"/>
    </source>
</evidence>
<evidence type="ECO:0000256" key="10">
    <source>
        <dbReference type="SAM" id="MobiDB-lite"/>
    </source>
</evidence>
<keyword evidence="5 7" id="KW-0040">ANK repeat</keyword>
<dbReference type="AlphaFoldDB" id="A0A1I7XK66"/>
<protein>
    <submittedName>
        <fullName evidence="13">SH3 domain-containing protein</fullName>
    </submittedName>
</protein>
<comment type="subcellular location">
    <subcellularLocation>
        <location evidence="1">Nucleus</location>
    </subcellularLocation>
</comment>
<dbReference type="Gene3D" id="2.30.30.40">
    <property type="entry name" value="SH3 Domains"/>
    <property type="match status" value="1"/>
</dbReference>
<dbReference type="SMART" id="SM00326">
    <property type="entry name" value="SH3"/>
    <property type="match status" value="1"/>
</dbReference>
<dbReference type="GO" id="GO:0002039">
    <property type="term" value="F:p53 binding"/>
    <property type="evidence" value="ECO:0007669"/>
    <property type="project" value="InterPro"/>
</dbReference>
<keyword evidence="12" id="KW-1185">Reference proteome</keyword>
<evidence type="ECO:0000256" key="4">
    <source>
        <dbReference type="ARBA" id="ARBA00022737"/>
    </source>
</evidence>
<dbReference type="Pfam" id="PF00018">
    <property type="entry name" value="SH3_1"/>
    <property type="match status" value="1"/>
</dbReference>
<evidence type="ECO:0000259" key="11">
    <source>
        <dbReference type="PROSITE" id="PS50002"/>
    </source>
</evidence>
<dbReference type="SUPFAM" id="SSF50044">
    <property type="entry name" value="SH3-domain"/>
    <property type="match status" value="1"/>
</dbReference>
<feature type="region of interest" description="Disordered" evidence="10">
    <location>
        <begin position="205"/>
        <end position="231"/>
    </location>
</feature>
<evidence type="ECO:0000256" key="5">
    <source>
        <dbReference type="ARBA" id="ARBA00023043"/>
    </source>
</evidence>
<evidence type="ECO:0000313" key="12">
    <source>
        <dbReference type="Proteomes" id="UP000095283"/>
    </source>
</evidence>
<dbReference type="PROSITE" id="PS50088">
    <property type="entry name" value="ANK_REPEAT"/>
    <property type="match status" value="1"/>
</dbReference>
<dbReference type="GO" id="GO:0042981">
    <property type="term" value="P:regulation of apoptotic process"/>
    <property type="evidence" value="ECO:0007669"/>
    <property type="project" value="InterPro"/>
</dbReference>
<dbReference type="Proteomes" id="UP000095283">
    <property type="component" value="Unplaced"/>
</dbReference>
<keyword evidence="4" id="KW-0677">Repeat</keyword>
<accession>A0A1I7XK66</accession>
<evidence type="ECO:0000256" key="9">
    <source>
        <dbReference type="SAM" id="Coils"/>
    </source>
</evidence>
<dbReference type="SUPFAM" id="SSF48403">
    <property type="entry name" value="Ankyrin repeat"/>
    <property type="match status" value="1"/>
</dbReference>
<dbReference type="WBParaSite" id="Hba_17922">
    <property type="protein sequence ID" value="Hba_17922"/>
    <property type="gene ID" value="Hba_17922"/>
</dbReference>
<keyword evidence="9" id="KW-0175">Coiled coil</keyword>
<evidence type="ECO:0000256" key="6">
    <source>
        <dbReference type="ARBA" id="ARBA00023242"/>
    </source>
</evidence>
<dbReference type="PRINTS" id="PR00452">
    <property type="entry name" value="SH3DOMAIN"/>
</dbReference>
<dbReference type="InterPro" id="IPR002110">
    <property type="entry name" value="Ankyrin_rpt"/>
</dbReference>
<sequence length="650" mass="73333">MTKPPIRFVASRQPNFSASISSPDNYGATIASTGRIPNLSGSMHGITPIGQNAHKTSPVVLPTLSVPPMAGRSYNEMIDYAEQQRKQIEANRREEERRQSIRIQNGQDALQRVQSVRRDVAEEEGELRRLSELERETRSLRSRNIDKKEELEYLSSNLEEQQRMLRATASRVKTFRRQIEELYRRRQTAVAAAIVEQRKMQQQQQLQHNRSLEVVQSTVNRGPTNSSEVVRPRASVEPFQIANSVKVDLNDAQKQKNTIAEDFIDSPTVATRSLPSPPDEPSELTPSSSQLSSHLSATRIDPLSSLREDGSPSPPKDPHPTLLESSVPPEKPLRTKDPHQMYNSAMMLECHQLSVERPISFADSLDESKLRSGKTDLVSLRSDSLKATKRRSWAASEGTSSSEAETIRRILEEQKRGRTHFIPELPTEEGKIKKSTYVTLHFIFICIILSLNEKIVYVLNRYDMLYSISYLFPIDALEHEKEFIASSCSDRTMTTDEESSARSDEDNVEFDPLALMLDAALEGELELVKASASKLSDVSAANDEGITALHNAICAGHYEIVKFLIESDANVNAQDSDGWTPLHCVYAAYDYDAEYDDELTFKSGDELKVVSKDDKEKNWWTCERLGHDGEQGLVPRTYVALYPALKHREK</sequence>